<gene>
    <name evidence="1" type="ordered locus">SEQ_1764</name>
</gene>
<dbReference type="AlphaFoldDB" id="C0M6W2"/>
<evidence type="ECO:0000313" key="1">
    <source>
        <dbReference type="EMBL" id="CAW94869.1"/>
    </source>
</evidence>
<reference evidence="1 2" key="1">
    <citation type="journal article" date="2009" name="PLoS Pathog.">
        <title>Genomic evidence for the evolution of Streptococcus equi: host restriction, increased virulence, and genetic exchange with human pathogens.</title>
        <authorList>
            <person name="Holden M.T.G."/>
            <person name="Heather Z."/>
            <person name="Paillot R."/>
            <person name="Steward K.F."/>
            <person name="Webb K."/>
            <person name="Ainslie F."/>
            <person name="Jourdan T."/>
            <person name="Bason N.C."/>
            <person name="Holroyd N.E."/>
            <person name="Mungall K."/>
            <person name="Quail M.A."/>
            <person name="Sanders M."/>
            <person name="Simmonds M."/>
            <person name="Willey D."/>
            <person name="Brooks K."/>
            <person name="Aanensen D.M."/>
            <person name="Spratt B.G."/>
            <person name="Jolley K.A."/>
            <person name="Maiden M.C.J."/>
            <person name="Kehoe M."/>
            <person name="Chanter N."/>
            <person name="Bentley S.D."/>
            <person name="Robinson C."/>
            <person name="Maskell D.J."/>
            <person name="Parkhill J."/>
            <person name="Waller A.S."/>
        </authorList>
    </citation>
    <scope>NUCLEOTIDE SEQUENCE [LARGE SCALE GENOMIC DNA]</scope>
    <source>
        <strain evidence="1 2">4047</strain>
    </source>
</reference>
<dbReference type="KEGG" id="seu:SEQ_1764"/>
<dbReference type="RefSeq" id="WP_012679987.1">
    <property type="nucleotide sequence ID" value="NC_012471.1"/>
</dbReference>
<sequence length="67" mass="7694">MKWLFLILFIGCGANAVNLSKKVNSDDEVDENNSHLISHSNEEIPWNKKEQLYWGTASIVFLVLFII</sequence>
<proteinExistence type="predicted"/>
<dbReference type="Proteomes" id="UP000001365">
    <property type="component" value="Chromosome"/>
</dbReference>
<evidence type="ECO:0000313" key="2">
    <source>
        <dbReference type="Proteomes" id="UP000001365"/>
    </source>
</evidence>
<organism evidence="1 2">
    <name type="scientific">Streptococcus equi subsp. equi (strain 4047)</name>
    <dbReference type="NCBI Taxonomy" id="553482"/>
    <lineage>
        <taxon>Bacteria</taxon>
        <taxon>Bacillati</taxon>
        <taxon>Bacillota</taxon>
        <taxon>Bacilli</taxon>
        <taxon>Lactobacillales</taxon>
        <taxon>Streptococcaceae</taxon>
        <taxon>Streptococcus</taxon>
    </lineage>
</organism>
<accession>C0M6W2</accession>
<protein>
    <submittedName>
        <fullName evidence="1">Hypothetical phage protein</fullName>
    </submittedName>
</protein>
<dbReference type="EMBL" id="FM204883">
    <property type="protein sequence ID" value="CAW94869.1"/>
    <property type="molecule type" value="Genomic_DNA"/>
</dbReference>
<name>C0M6W2_STRE4</name>
<dbReference type="OrthoDB" id="2237274at2"/>
<dbReference type="HOGENOM" id="CLU_2810462_0_0_9"/>